<gene>
    <name evidence="3" type="ORF">BGE01nite_11770</name>
</gene>
<dbReference type="Gene3D" id="2.60.40.380">
    <property type="entry name" value="Purple acid phosphatase-like, N-terminal"/>
    <property type="match status" value="1"/>
</dbReference>
<dbReference type="GO" id="GO:0003993">
    <property type="term" value="F:acid phosphatase activity"/>
    <property type="evidence" value="ECO:0007669"/>
    <property type="project" value="InterPro"/>
</dbReference>
<accession>A0A512M588</accession>
<dbReference type="AlphaFoldDB" id="A0A512M588"/>
<dbReference type="SUPFAM" id="SSF56300">
    <property type="entry name" value="Metallo-dependent phosphatases"/>
    <property type="match status" value="1"/>
</dbReference>
<dbReference type="InterPro" id="IPR029052">
    <property type="entry name" value="Metallo-depent_PP-like"/>
</dbReference>
<keyword evidence="1" id="KW-0732">Signal</keyword>
<dbReference type="EMBL" id="BKAG01000006">
    <property type="protein sequence ID" value="GEP41886.1"/>
    <property type="molecule type" value="Genomic_DNA"/>
</dbReference>
<organism evidence="3 4">
    <name type="scientific">Brevifollis gellanilyticus</name>
    <dbReference type="NCBI Taxonomy" id="748831"/>
    <lineage>
        <taxon>Bacteria</taxon>
        <taxon>Pseudomonadati</taxon>
        <taxon>Verrucomicrobiota</taxon>
        <taxon>Verrucomicrobiia</taxon>
        <taxon>Verrucomicrobiales</taxon>
        <taxon>Verrucomicrobiaceae</taxon>
    </lineage>
</organism>
<protein>
    <recommendedName>
        <fullName evidence="2">Calcineurin-like phosphoesterase domain-containing protein</fullName>
    </recommendedName>
</protein>
<evidence type="ECO:0000259" key="2">
    <source>
        <dbReference type="Pfam" id="PF00149"/>
    </source>
</evidence>
<dbReference type="RefSeq" id="WP_146849389.1">
    <property type="nucleotide sequence ID" value="NZ_BKAG01000006.1"/>
</dbReference>
<dbReference type="GO" id="GO:0046872">
    <property type="term" value="F:metal ion binding"/>
    <property type="evidence" value="ECO:0007669"/>
    <property type="project" value="InterPro"/>
</dbReference>
<dbReference type="PANTHER" id="PTHR22953:SF153">
    <property type="entry name" value="PURPLE ACID PHOSPHATASE"/>
    <property type="match status" value="1"/>
</dbReference>
<dbReference type="Proteomes" id="UP000321577">
    <property type="component" value="Unassembled WGS sequence"/>
</dbReference>
<dbReference type="Gene3D" id="3.60.21.10">
    <property type="match status" value="1"/>
</dbReference>
<evidence type="ECO:0000313" key="4">
    <source>
        <dbReference type="Proteomes" id="UP000321577"/>
    </source>
</evidence>
<sequence>MRPLLFLLTASLGSAAPIERIWLTHATNDPSKIVVNWETDTPSNSVVEYDTSAALSKRVANEEKVTLHHVEIPLEQQDVVYHYRVRSGDDASEPATFKGYPTKELRIAIVADWGFRRNADLTAIIKDDVHLLMTGGDNIPSLHEKGIEGPKAYSALIQSQPALFRSTPFMPILGNHDREVTGRGPGPKPPAHAVYDVEATVYRDFFALPGDEWKWHFDIPAFDVRFIATDLNHIQDFGTNWQTCHAWQPDSPQFKWFAETMAATKSGFVFTLMNEKQGQVAGLTKGAWHEHFRKGSALITGFGYFADRAELTGGLPYFNTCLKGDGANYKDPQSQFFSQEDNYLLLTFTAGSPTMKVQLKSLKGQVLDTREIVKRSVQ</sequence>
<dbReference type="InterPro" id="IPR004843">
    <property type="entry name" value="Calcineurin-like_PHP"/>
</dbReference>
<dbReference type="SUPFAM" id="SSF49363">
    <property type="entry name" value="Purple acid phosphatase, N-terminal domain"/>
    <property type="match status" value="1"/>
</dbReference>
<comment type="caution">
    <text evidence="3">The sequence shown here is derived from an EMBL/GenBank/DDBJ whole genome shotgun (WGS) entry which is preliminary data.</text>
</comment>
<dbReference type="OrthoDB" id="179555at2"/>
<dbReference type="InterPro" id="IPR008963">
    <property type="entry name" value="Purple_acid_Pase-like_N"/>
</dbReference>
<evidence type="ECO:0000313" key="3">
    <source>
        <dbReference type="EMBL" id="GEP41886.1"/>
    </source>
</evidence>
<dbReference type="Pfam" id="PF00149">
    <property type="entry name" value="Metallophos"/>
    <property type="match status" value="1"/>
</dbReference>
<dbReference type="InterPro" id="IPR039331">
    <property type="entry name" value="PAPs-like"/>
</dbReference>
<keyword evidence="4" id="KW-1185">Reference proteome</keyword>
<feature type="domain" description="Calcineurin-like phosphoesterase" evidence="2">
    <location>
        <begin position="105"/>
        <end position="229"/>
    </location>
</feature>
<proteinExistence type="predicted"/>
<dbReference type="PANTHER" id="PTHR22953">
    <property type="entry name" value="ACID PHOSPHATASE RELATED"/>
    <property type="match status" value="1"/>
</dbReference>
<name>A0A512M588_9BACT</name>
<reference evidence="3 4" key="1">
    <citation type="submission" date="2019-07" db="EMBL/GenBank/DDBJ databases">
        <title>Whole genome shotgun sequence of Brevifollis gellanilyticus NBRC 108608.</title>
        <authorList>
            <person name="Hosoyama A."/>
            <person name="Uohara A."/>
            <person name="Ohji S."/>
            <person name="Ichikawa N."/>
        </authorList>
    </citation>
    <scope>NUCLEOTIDE SEQUENCE [LARGE SCALE GENOMIC DNA]</scope>
    <source>
        <strain evidence="3 4">NBRC 108608</strain>
    </source>
</reference>
<evidence type="ECO:0000256" key="1">
    <source>
        <dbReference type="ARBA" id="ARBA00022729"/>
    </source>
</evidence>